<sequence>MLLAFSAKRSAGRLLVVVCVIAVVCVLLYRGHDVATALLFSAAIVALGTETARRILPEVSRDHR</sequence>
<organism evidence="2 3">
    <name type="scientific">Salinactinospora qingdaonensis</name>
    <dbReference type="NCBI Taxonomy" id="702744"/>
    <lineage>
        <taxon>Bacteria</taxon>
        <taxon>Bacillati</taxon>
        <taxon>Actinomycetota</taxon>
        <taxon>Actinomycetes</taxon>
        <taxon>Streptosporangiales</taxon>
        <taxon>Nocardiopsidaceae</taxon>
        <taxon>Salinactinospora</taxon>
    </lineage>
</organism>
<evidence type="ECO:0000256" key="1">
    <source>
        <dbReference type="SAM" id="Phobius"/>
    </source>
</evidence>
<gene>
    <name evidence="2" type="ORF">GCM10022402_05330</name>
</gene>
<dbReference type="RefSeq" id="WP_344966891.1">
    <property type="nucleotide sequence ID" value="NZ_BAABDD010000002.1"/>
</dbReference>
<dbReference type="Proteomes" id="UP001500908">
    <property type="component" value="Unassembled WGS sequence"/>
</dbReference>
<keyword evidence="1" id="KW-0812">Transmembrane</keyword>
<keyword evidence="3" id="KW-1185">Reference proteome</keyword>
<dbReference type="EMBL" id="BAABDD010000002">
    <property type="protein sequence ID" value="GAA3727579.1"/>
    <property type="molecule type" value="Genomic_DNA"/>
</dbReference>
<keyword evidence="1" id="KW-0472">Membrane</keyword>
<proteinExistence type="predicted"/>
<protein>
    <submittedName>
        <fullName evidence="2">Uncharacterized protein</fullName>
    </submittedName>
</protein>
<comment type="caution">
    <text evidence="2">The sequence shown here is derived from an EMBL/GenBank/DDBJ whole genome shotgun (WGS) entry which is preliminary data.</text>
</comment>
<keyword evidence="1" id="KW-1133">Transmembrane helix</keyword>
<accession>A0ABP7EYS2</accession>
<feature type="transmembrane region" description="Helical" evidence="1">
    <location>
        <begin position="12"/>
        <end position="29"/>
    </location>
</feature>
<reference evidence="3" key="1">
    <citation type="journal article" date="2019" name="Int. J. Syst. Evol. Microbiol.">
        <title>The Global Catalogue of Microorganisms (GCM) 10K type strain sequencing project: providing services to taxonomists for standard genome sequencing and annotation.</title>
        <authorList>
            <consortium name="The Broad Institute Genomics Platform"/>
            <consortium name="The Broad Institute Genome Sequencing Center for Infectious Disease"/>
            <person name="Wu L."/>
            <person name="Ma J."/>
        </authorList>
    </citation>
    <scope>NUCLEOTIDE SEQUENCE [LARGE SCALE GENOMIC DNA]</scope>
    <source>
        <strain evidence="3">JCM 17137</strain>
    </source>
</reference>
<evidence type="ECO:0000313" key="2">
    <source>
        <dbReference type="EMBL" id="GAA3727579.1"/>
    </source>
</evidence>
<name>A0ABP7EYS2_9ACTN</name>
<evidence type="ECO:0000313" key="3">
    <source>
        <dbReference type="Proteomes" id="UP001500908"/>
    </source>
</evidence>